<name>A0A542XAQ6_9MICO</name>
<comment type="caution">
    <text evidence="3">The sequence shown here is derived from an EMBL/GenBank/DDBJ whole genome shotgun (WGS) entry which is preliminary data.</text>
</comment>
<feature type="domain" description="UvrD-like helicase C-terminal" evidence="2">
    <location>
        <begin position="485"/>
        <end position="524"/>
    </location>
</feature>
<reference evidence="3 4" key="1">
    <citation type="submission" date="2019-06" db="EMBL/GenBank/DDBJ databases">
        <title>Sequencing the genomes of 1000 actinobacteria strains.</title>
        <authorList>
            <person name="Klenk H.-P."/>
        </authorList>
    </citation>
    <scope>NUCLEOTIDE SEQUENCE [LARGE SCALE GENOMIC DNA]</scope>
    <source>
        <strain evidence="3 4">DSM 24617</strain>
    </source>
</reference>
<dbReference type="Proteomes" id="UP000318336">
    <property type="component" value="Unassembled WGS sequence"/>
</dbReference>
<dbReference type="EMBL" id="VFOK01000001">
    <property type="protein sequence ID" value="TQL32836.1"/>
    <property type="molecule type" value="Genomic_DNA"/>
</dbReference>
<keyword evidence="3" id="KW-0547">Nucleotide-binding</keyword>
<dbReference type="InterPro" id="IPR011528">
    <property type="entry name" value="NERD"/>
</dbReference>
<dbReference type="RefSeq" id="WP_142004932.1">
    <property type="nucleotide sequence ID" value="NZ_CAJTBP010000001.1"/>
</dbReference>
<feature type="domain" description="NERD" evidence="1">
    <location>
        <begin position="8"/>
        <end position="99"/>
    </location>
</feature>
<evidence type="ECO:0000259" key="2">
    <source>
        <dbReference type="Pfam" id="PF13538"/>
    </source>
</evidence>
<dbReference type="InterPro" id="IPR027417">
    <property type="entry name" value="P-loop_NTPase"/>
</dbReference>
<dbReference type="InterPro" id="IPR027785">
    <property type="entry name" value="UvrD-like_helicase_C"/>
</dbReference>
<proteinExistence type="predicted"/>
<evidence type="ECO:0000259" key="1">
    <source>
        <dbReference type="Pfam" id="PF08378"/>
    </source>
</evidence>
<sequence length="544" mass="61390">MSEPRFANEAERTVWSRLVHDKPDDWIVLPNIRLTDEGKDHEVDLLVLAPGLGAVALEVKGGSVWVEGEEWRQGSPHRSHRIRPVEQALGGTYALREYVETDPRWGGRRRILWSWAVALPHSSISPDFALPSCPRWAIHGRDDMARLAERLAASLRSQREQRAPTLDDCQLVAEILQGRNLPVRDVIATALEHEDRADRLTAEQATLLKVTRLLTRVEVRGGAGSGKTILAQTQARELSSGSHDRPQQRVALLCYSLGLAMGMERVAQTWARRKQPAFVGSFEDFARFLGITRFPDRQDSTFWEVELPRQMADLAADLPAEKKFDAVVVDEAQDFADDWWQPLLGALRDPETGGLYAFSDENQRVFGRFGRPSVAMVPLMLDRNLRNTKQIAATFRTLAPTGMLLSDYDGPEVTLVECATDDALDVADDQVDTLIDEGWRERDIALLTTGQRHPEHVTQFERDQVRYWSSFWDDDTVFYGHVLGFKGLERRCVVLAVNDSPDRDRARERLYVGLSRATERLVVVGDPDVIRQTGGDSVLRQLQS</sequence>
<dbReference type="Gene3D" id="3.40.50.300">
    <property type="entry name" value="P-loop containing nucleotide triphosphate hydrolases"/>
    <property type="match status" value="2"/>
</dbReference>
<dbReference type="Pfam" id="PF08378">
    <property type="entry name" value="NERD"/>
    <property type="match status" value="1"/>
</dbReference>
<organism evidence="3 4">
    <name type="scientific">Barrientosiimonas humi</name>
    <dbReference type="NCBI Taxonomy" id="999931"/>
    <lineage>
        <taxon>Bacteria</taxon>
        <taxon>Bacillati</taxon>
        <taxon>Actinomycetota</taxon>
        <taxon>Actinomycetes</taxon>
        <taxon>Micrococcales</taxon>
        <taxon>Dermacoccaceae</taxon>
        <taxon>Barrientosiimonas</taxon>
    </lineage>
</organism>
<accession>A0A542XAQ6</accession>
<keyword evidence="3" id="KW-0347">Helicase</keyword>
<dbReference type="GO" id="GO:0004386">
    <property type="term" value="F:helicase activity"/>
    <property type="evidence" value="ECO:0007669"/>
    <property type="project" value="UniProtKB-KW"/>
</dbReference>
<dbReference type="AlphaFoldDB" id="A0A542XAQ6"/>
<evidence type="ECO:0000313" key="4">
    <source>
        <dbReference type="Proteomes" id="UP000318336"/>
    </source>
</evidence>
<dbReference type="Pfam" id="PF13538">
    <property type="entry name" value="UvrD_C_2"/>
    <property type="match status" value="1"/>
</dbReference>
<dbReference type="OrthoDB" id="4509614at2"/>
<gene>
    <name evidence="3" type="ORF">FB554_0969</name>
</gene>
<dbReference type="SUPFAM" id="SSF52540">
    <property type="entry name" value="P-loop containing nucleoside triphosphate hydrolases"/>
    <property type="match status" value="1"/>
</dbReference>
<evidence type="ECO:0000313" key="3">
    <source>
        <dbReference type="EMBL" id="TQL32836.1"/>
    </source>
</evidence>
<protein>
    <submittedName>
        <fullName evidence="3">UvrD-like helicase family protein</fullName>
    </submittedName>
</protein>
<keyword evidence="3" id="KW-0378">Hydrolase</keyword>
<keyword evidence="4" id="KW-1185">Reference proteome</keyword>
<keyword evidence="3" id="KW-0067">ATP-binding</keyword>